<reference evidence="9" key="1">
    <citation type="journal article" date="2021" name="Environ. Microbiol.">
        <title>Genomic characterization of three novel Desulfobacterota classes expand the metabolic and phylogenetic diversity of the phylum.</title>
        <authorList>
            <person name="Murphy C.L."/>
            <person name="Biggerstaff J."/>
            <person name="Eichhorn A."/>
            <person name="Ewing E."/>
            <person name="Shahan R."/>
            <person name="Soriano D."/>
            <person name="Stewart S."/>
            <person name="VanMol K."/>
            <person name="Walker R."/>
            <person name="Walters P."/>
            <person name="Elshahed M.S."/>
            <person name="Youssef N.H."/>
        </authorList>
    </citation>
    <scope>NUCLEOTIDE SEQUENCE</scope>
    <source>
        <strain evidence="9">Zod_Metabat.24</strain>
    </source>
</reference>
<dbReference type="Proteomes" id="UP000809273">
    <property type="component" value="Unassembled WGS sequence"/>
</dbReference>
<protein>
    <recommendedName>
        <fullName evidence="6">RNA polymerase sigma factor</fullName>
    </recommendedName>
</protein>
<dbReference type="GO" id="GO:0016987">
    <property type="term" value="F:sigma factor activity"/>
    <property type="evidence" value="ECO:0007669"/>
    <property type="project" value="UniProtKB-KW"/>
</dbReference>
<keyword evidence="4 6" id="KW-0238">DNA-binding</keyword>
<feature type="domain" description="RNA polymerase sigma-70 region 2" evidence="7">
    <location>
        <begin position="22"/>
        <end position="88"/>
    </location>
</feature>
<dbReference type="Gene3D" id="1.10.10.10">
    <property type="entry name" value="Winged helix-like DNA-binding domain superfamily/Winged helix DNA-binding domain"/>
    <property type="match status" value="1"/>
</dbReference>
<evidence type="ECO:0000256" key="4">
    <source>
        <dbReference type="ARBA" id="ARBA00023125"/>
    </source>
</evidence>
<proteinExistence type="inferred from homology"/>
<dbReference type="Pfam" id="PF04542">
    <property type="entry name" value="Sigma70_r2"/>
    <property type="match status" value="1"/>
</dbReference>
<reference evidence="9" key="2">
    <citation type="submission" date="2021-01" db="EMBL/GenBank/DDBJ databases">
        <authorList>
            <person name="Hahn C.R."/>
            <person name="Youssef N.H."/>
            <person name="Elshahed M."/>
        </authorList>
    </citation>
    <scope>NUCLEOTIDE SEQUENCE</scope>
    <source>
        <strain evidence="9">Zod_Metabat.24</strain>
    </source>
</reference>
<dbReference type="GO" id="GO:0006352">
    <property type="term" value="P:DNA-templated transcription initiation"/>
    <property type="evidence" value="ECO:0007669"/>
    <property type="project" value="InterPro"/>
</dbReference>
<dbReference type="GO" id="GO:0003677">
    <property type="term" value="F:DNA binding"/>
    <property type="evidence" value="ECO:0007669"/>
    <property type="project" value="UniProtKB-KW"/>
</dbReference>
<feature type="domain" description="RNA polymerase sigma factor 70 region 4 type 2" evidence="8">
    <location>
        <begin position="120"/>
        <end position="167"/>
    </location>
</feature>
<evidence type="ECO:0000259" key="7">
    <source>
        <dbReference type="Pfam" id="PF04542"/>
    </source>
</evidence>
<dbReference type="InterPro" id="IPR036388">
    <property type="entry name" value="WH-like_DNA-bd_sf"/>
</dbReference>
<dbReference type="InterPro" id="IPR014284">
    <property type="entry name" value="RNA_pol_sigma-70_dom"/>
</dbReference>
<dbReference type="PANTHER" id="PTHR43133:SF51">
    <property type="entry name" value="RNA POLYMERASE SIGMA FACTOR"/>
    <property type="match status" value="1"/>
</dbReference>
<dbReference type="NCBIfam" id="TIGR02937">
    <property type="entry name" value="sigma70-ECF"/>
    <property type="match status" value="1"/>
</dbReference>
<name>A0A9D8PPJ3_9DELT</name>
<comment type="caution">
    <text evidence="9">The sequence shown here is derived from an EMBL/GenBank/DDBJ whole genome shotgun (WGS) entry which is preliminary data.</text>
</comment>
<dbReference type="CDD" id="cd06171">
    <property type="entry name" value="Sigma70_r4"/>
    <property type="match status" value="1"/>
</dbReference>
<evidence type="ECO:0000256" key="5">
    <source>
        <dbReference type="ARBA" id="ARBA00023163"/>
    </source>
</evidence>
<dbReference type="Pfam" id="PF08281">
    <property type="entry name" value="Sigma70_r4_2"/>
    <property type="match status" value="1"/>
</dbReference>
<evidence type="ECO:0000259" key="8">
    <source>
        <dbReference type="Pfam" id="PF08281"/>
    </source>
</evidence>
<dbReference type="SUPFAM" id="SSF88659">
    <property type="entry name" value="Sigma3 and sigma4 domains of RNA polymerase sigma factors"/>
    <property type="match status" value="1"/>
</dbReference>
<dbReference type="SUPFAM" id="SSF88946">
    <property type="entry name" value="Sigma2 domain of RNA polymerase sigma factors"/>
    <property type="match status" value="1"/>
</dbReference>
<dbReference type="Gene3D" id="1.10.1740.10">
    <property type="match status" value="1"/>
</dbReference>
<keyword evidence="3 6" id="KW-0731">Sigma factor</keyword>
<dbReference type="InterPro" id="IPR007627">
    <property type="entry name" value="RNA_pol_sigma70_r2"/>
</dbReference>
<gene>
    <name evidence="9" type="ORF">JW984_07250</name>
</gene>
<dbReference type="InterPro" id="IPR039425">
    <property type="entry name" value="RNA_pol_sigma-70-like"/>
</dbReference>
<keyword evidence="5 6" id="KW-0804">Transcription</keyword>
<dbReference type="InterPro" id="IPR000838">
    <property type="entry name" value="RNA_pol_sigma70_ECF_CS"/>
</dbReference>
<sequence length="186" mass="20821">MESERELVRLAIAGDDGAFETLVRGNMRHVYATALAVVKDHFDADDVAQVSFIKAYRALSKFRGDSTFKTWITRITINQAKDHLRKKNGAVNSDNIGQLPDGGRDALTDYIIWEEGREASSALNLLPLKQRLAVTLRLIEGLSFKEISRAMNISVGSAKTNFHYGIKRVAEMVARANDDRVKTIKR</sequence>
<dbReference type="AlphaFoldDB" id="A0A9D8PPJ3"/>
<accession>A0A9D8PPJ3</accession>
<evidence type="ECO:0000256" key="2">
    <source>
        <dbReference type="ARBA" id="ARBA00023015"/>
    </source>
</evidence>
<dbReference type="InterPro" id="IPR013324">
    <property type="entry name" value="RNA_pol_sigma_r3/r4-like"/>
</dbReference>
<dbReference type="EMBL" id="JAFGIX010000033">
    <property type="protein sequence ID" value="MBN1572975.1"/>
    <property type="molecule type" value="Genomic_DNA"/>
</dbReference>
<dbReference type="PROSITE" id="PS01063">
    <property type="entry name" value="SIGMA70_ECF"/>
    <property type="match status" value="1"/>
</dbReference>
<organism evidence="9 10">
    <name type="scientific">Candidatus Zymogenus saltonus</name>
    <dbReference type="NCBI Taxonomy" id="2844893"/>
    <lineage>
        <taxon>Bacteria</taxon>
        <taxon>Deltaproteobacteria</taxon>
        <taxon>Candidatus Zymogenia</taxon>
        <taxon>Candidatus Zymogeniales</taxon>
        <taxon>Candidatus Zymogenaceae</taxon>
        <taxon>Candidatus Zymogenus</taxon>
    </lineage>
</organism>
<evidence type="ECO:0000313" key="9">
    <source>
        <dbReference type="EMBL" id="MBN1572975.1"/>
    </source>
</evidence>
<evidence type="ECO:0000313" key="10">
    <source>
        <dbReference type="Proteomes" id="UP000809273"/>
    </source>
</evidence>
<dbReference type="PANTHER" id="PTHR43133">
    <property type="entry name" value="RNA POLYMERASE ECF-TYPE SIGMA FACTO"/>
    <property type="match status" value="1"/>
</dbReference>
<keyword evidence="2 6" id="KW-0805">Transcription regulation</keyword>
<dbReference type="InterPro" id="IPR013325">
    <property type="entry name" value="RNA_pol_sigma_r2"/>
</dbReference>
<comment type="similarity">
    <text evidence="1 6">Belongs to the sigma-70 factor family. ECF subfamily.</text>
</comment>
<evidence type="ECO:0000256" key="6">
    <source>
        <dbReference type="RuleBase" id="RU000716"/>
    </source>
</evidence>
<evidence type="ECO:0000256" key="1">
    <source>
        <dbReference type="ARBA" id="ARBA00010641"/>
    </source>
</evidence>
<dbReference type="InterPro" id="IPR013249">
    <property type="entry name" value="RNA_pol_sigma70_r4_t2"/>
</dbReference>
<evidence type="ECO:0000256" key="3">
    <source>
        <dbReference type="ARBA" id="ARBA00023082"/>
    </source>
</evidence>